<evidence type="ECO:0000256" key="7">
    <source>
        <dbReference type="SAM" id="MobiDB-lite"/>
    </source>
</evidence>
<dbReference type="CDD" id="cd19510">
    <property type="entry name" value="RecA-like_BCS1"/>
    <property type="match status" value="1"/>
</dbReference>
<comment type="cofactor">
    <cofactor evidence="1">
        <name>Mg(2+)</name>
        <dbReference type="ChEBI" id="CHEBI:18420"/>
    </cofactor>
</comment>
<dbReference type="InterPro" id="IPR058017">
    <property type="entry name" value="At3g28540-like_C"/>
</dbReference>
<comment type="catalytic activity">
    <reaction evidence="5">
        <text>ATP + H2O = ADP + phosphate + H(+)</text>
        <dbReference type="Rhea" id="RHEA:13065"/>
        <dbReference type="ChEBI" id="CHEBI:15377"/>
        <dbReference type="ChEBI" id="CHEBI:15378"/>
        <dbReference type="ChEBI" id="CHEBI:30616"/>
        <dbReference type="ChEBI" id="CHEBI:43474"/>
        <dbReference type="ChEBI" id="CHEBI:456216"/>
    </reaction>
</comment>
<evidence type="ECO:0000256" key="5">
    <source>
        <dbReference type="ARBA" id="ARBA00049360"/>
    </source>
</evidence>
<dbReference type="Proteomes" id="UP001174677">
    <property type="component" value="Unassembled WGS sequence"/>
</dbReference>
<evidence type="ECO:0000313" key="9">
    <source>
        <dbReference type="EMBL" id="KAJ9132844.1"/>
    </source>
</evidence>
<feature type="compositionally biased region" description="Basic and acidic residues" evidence="7">
    <location>
        <begin position="511"/>
        <end position="521"/>
    </location>
</feature>
<name>A0ABQ9KDW9_HEVBR</name>
<gene>
    <name evidence="9" type="ORF">P3X46_033672</name>
</gene>
<reference evidence="9 10" key="1">
    <citation type="journal article" date="2023" name="Plant Biotechnol. J.">
        <title>Chromosome-level wild Hevea brasiliensis genome provides new tools for genomic-assisted breeding and valuable loci to elevate rubber yield.</title>
        <authorList>
            <person name="Cheng H."/>
            <person name="Song X."/>
            <person name="Hu Y."/>
            <person name="Wu T."/>
            <person name="Yang Q."/>
            <person name="An Z."/>
            <person name="Feng S."/>
            <person name="Deng Z."/>
            <person name="Wu W."/>
            <person name="Zeng X."/>
            <person name="Tu M."/>
            <person name="Wang X."/>
            <person name="Huang H."/>
        </authorList>
    </citation>
    <scope>NUCLEOTIDE SEQUENCE [LARGE SCALE GENOMIC DNA]</scope>
    <source>
        <strain evidence="9">MT/VB/25A 57/8</strain>
    </source>
</reference>
<keyword evidence="10" id="KW-1185">Reference proteome</keyword>
<dbReference type="PANTHER" id="PTHR23070">
    <property type="entry name" value="BCS1 AAA-TYPE ATPASE"/>
    <property type="match status" value="1"/>
</dbReference>
<dbReference type="Pfam" id="PF00004">
    <property type="entry name" value="AAA"/>
    <property type="match status" value="1"/>
</dbReference>
<accession>A0ABQ9KDW9</accession>
<proteinExistence type="inferred from homology"/>
<organism evidence="9 10">
    <name type="scientific">Hevea brasiliensis</name>
    <name type="common">Para rubber tree</name>
    <name type="synonym">Siphonia brasiliensis</name>
    <dbReference type="NCBI Taxonomy" id="3981"/>
    <lineage>
        <taxon>Eukaryota</taxon>
        <taxon>Viridiplantae</taxon>
        <taxon>Streptophyta</taxon>
        <taxon>Embryophyta</taxon>
        <taxon>Tracheophyta</taxon>
        <taxon>Spermatophyta</taxon>
        <taxon>Magnoliopsida</taxon>
        <taxon>eudicotyledons</taxon>
        <taxon>Gunneridae</taxon>
        <taxon>Pentapetalae</taxon>
        <taxon>rosids</taxon>
        <taxon>fabids</taxon>
        <taxon>Malpighiales</taxon>
        <taxon>Euphorbiaceae</taxon>
        <taxon>Crotonoideae</taxon>
        <taxon>Micrandreae</taxon>
        <taxon>Hevea</taxon>
    </lineage>
</organism>
<protein>
    <recommendedName>
        <fullName evidence="8">AAA+ ATPase domain-containing protein</fullName>
    </recommendedName>
</protein>
<dbReference type="SMART" id="SM00382">
    <property type="entry name" value="AAA"/>
    <property type="match status" value="1"/>
</dbReference>
<dbReference type="InterPro" id="IPR003959">
    <property type="entry name" value="ATPase_AAA_core"/>
</dbReference>
<comment type="similarity">
    <text evidence="2">Belongs to the AAA ATPase family. BCS1 subfamily.</text>
</comment>
<feature type="compositionally biased region" description="Basic and acidic residues" evidence="7">
    <location>
        <begin position="460"/>
        <end position="493"/>
    </location>
</feature>
<dbReference type="EMBL" id="JARPOI010000019">
    <property type="protein sequence ID" value="KAJ9132844.1"/>
    <property type="molecule type" value="Genomic_DNA"/>
</dbReference>
<keyword evidence="4" id="KW-0460">Magnesium</keyword>
<dbReference type="Gene3D" id="3.40.50.300">
    <property type="entry name" value="P-loop containing nucleotide triphosphate hydrolases"/>
    <property type="match status" value="1"/>
</dbReference>
<dbReference type="InterPro" id="IPR025753">
    <property type="entry name" value="AAA_N_dom"/>
</dbReference>
<dbReference type="InterPro" id="IPR003593">
    <property type="entry name" value="AAA+_ATPase"/>
</dbReference>
<keyword evidence="6" id="KW-0547">Nucleotide-binding</keyword>
<sequence length="521" mass="60124">MFPKATEMTSTKAIISAAASAAATVMLLRSVGNDFIPKELRQYVYFKLITLINSFSSELTLVIEEYDNLNQNHLFTAAQLYLQPIIPPNTQRLKISLPKKENNISMSLEQNQEIIDTFNGVNVKWKFISREERVKYVPSPDLYSTMPVNERRFFELSFHKKHKNMVLDAYIKHVIKKSKEIKDEKRTLKLFTLSLDRMTGRRDAWQSVNLDHPATFDTLAMEIAEKRMIMKDLERFVKRKEFYRKVGKAWKRGYLLFGPPGTGKSSLIAAMANFLKFDIYDLDLTDLRTNSELRKLLISTGNKSILVVEDIDCSIDLQNRIAEARALNPRSNRGYNPENQVQVTLSGLLNFVDGLWSSCGDERIIVFTTNHKEKLDPALLRPGRMDMHIHMSYCSPCGFKMLASNYLGITYHPLFLQVEELIGTTKVTPAEVAEQLMKSEEPDIALRGLIVFLERKKIEDEERKKREEEEERKKRESDANKATNEESGIKEAEVSQMQKMSNGDLKKKKVDTRINQEQIKY</sequence>
<dbReference type="PROSITE" id="PS00674">
    <property type="entry name" value="AAA"/>
    <property type="match status" value="1"/>
</dbReference>
<comment type="caution">
    <text evidence="9">The sequence shown here is derived from an EMBL/GenBank/DDBJ whole genome shotgun (WGS) entry which is preliminary data.</text>
</comment>
<dbReference type="InterPro" id="IPR050747">
    <property type="entry name" value="Mitochondrial_chaperone_BCS1"/>
</dbReference>
<evidence type="ECO:0000256" key="6">
    <source>
        <dbReference type="RuleBase" id="RU003651"/>
    </source>
</evidence>
<evidence type="ECO:0000313" key="10">
    <source>
        <dbReference type="Proteomes" id="UP001174677"/>
    </source>
</evidence>
<evidence type="ECO:0000259" key="8">
    <source>
        <dbReference type="SMART" id="SM00382"/>
    </source>
</evidence>
<dbReference type="Gene3D" id="6.10.280.40">
    <property type="match status" value="1"/>
</dbReference>
<feature type="region of interest" description="Disordered" evidence="7">
    <location>
        <begin position="460"/>
        <end position="521"/>
    </location>
</feature>
<feature type="domain" description="AAA+ ATPase" evidence="8">
    <location>
        <begin position="250"/>
        <end position="395"/>
    </location>
</feature>
<evidence type="ECO:0000256" key="1">
    <source>
        <dbReference type="ARBA" id="ARBA00001946"/>
    </source>
</evidence>
<evidence type="ECO:0000256" key="2">
    <source>
        <dbReference type="ARBA" id="ARBA00007448"/>
    </source>
</evidence>
<dbReference type="InterPro" id="IPR003960">
    <property type="entry name" value="ATPase_AAA_CS"/>
</dbReference>
<evidence type="ECO:0000256" key="4">
    <source>
        <dbReference type="ARBA" id="ARBA00022842"/>
    </source>
</evidence>
<dbReference type="InterPro" id="IPR027417">
    <property type="entry name" value="P-loop_NTPase"/>
</dbReference>
<dbReference type="Pfam" id="PF25568">
    <property type="entry name" value="AAA_lid_At3g28540"/>
    <property type="match status" value="1"/>
</dbReference>
<evidence type="ECO:0000256" key="3">
    <source>
        <dbReference type="ARBA" id="ARBA00022801"/>
    </source>
</evidence>
<keyword evidence="6" id="KW-0067">ATP-binding</keyword>
<dbReference type="Pfam" id="PF14363">
    <property type="entry name" value="AAA_assoc"/>
    <property type="match status" value="1"/>
</dbReference>
<keyword evidence="3" id="KW-0378">Hydrolase</keyword>
<dbReference type="SUPFAM" id="SSF52540">
    <property type="entry name" value="P-loop containing nucleoside triphosphate hydrolases"/>
    <property type="match status" value="1"/>
</dbReference>